<organism evidence="16 17">
    <name type="scientific">Novosphingobium aquiterrae</name>
    <dbReference type="NCBI Taxonomy" id="624388"/>
    <lineage>
        <taxon>Bacteria</taxon>
        <taxon>Pseudomonadati</taxon>
        <taxon>Pseudomonadota</taxon>
        <taxon>Alphaproteobacteria</taxon>
        <taxon>Sphingomonadales</taxon>
        <taxon>Sphingomonadaceae</taxon>
        <taxon>Novosphingobium</taxon>
    </lineage>
</organism>
<dbReference type="InterPro" id="IPR012910">
    <property type="entry name" value="Plug_dom"/>
</dbReference>
<sequence length="847" mass="89590">MKKSILRVCASAFAVAAASAFAVPALAQDAPVADEADTGDLNQIVVTASGKDKTQLNTSISVTSVAAETIENFKPSSEAEIFRMIPGIQVAGTAGPAGNSNIAVRGLPVATGGSPFVQIQEDGLPTVLFGDIQFGNNDYWTHFDASVANVEGVRGGSASTYASQAPGAVINYISHYGKKDGGYIQLNKGINYDENKVDLRYGGHITDSLYFHVGGYFKVGRGPLHSGYNVSDSYQIKANITKEFDDGKGYFRMLFKRADTQEPNYTGGVATATLSGGKVSNIRPLANYDGRRQSNISIFNRDMTVVGYDGTVSKQPLDGITTKATSIQNQFHYEFDDAITVDNNARWTDMSGAFANAFLNVAKASGVIGSTVNGGTVAEIRYANGPKAGQLYTGAYVNNNANFQTNIRDIGSFANDLALSGKFDMAGGKLTARAGLFYMNQKIAMDWHVNPALGEISGNNPARLDLYTAAGAKLTVDGISGYNNNWGDCCARSYDYSYSDTAPYAALDLDTDHFGIDASVRFDNVKASGTGINNTLMSDTNGDGIYDTTASGPVFNTPVTTTNAVTGGTVVVNIPTIGLGGTQEVFDYSRHYTSWSIGGLYKVSPNTSLFVRASRGGRFNGDRQTFSQKFKTDGSLAPAGVSPSVDFVNQYEAGIKTRGDLAGGRFSAELTLLKGNFKQSTFELSATKCGGAAGGCIIDAKYKSYGAEFYGTYQNGGLSLVANATFSKATRAASGSNTYSRSPNIPDFIYTVSANYDFGDLASFGVNASGQTNTLGDDGYVYPGSTTFGAVLRVRPIENLELGVQAYNLFNKYDLRGAGNVADAAAGVIGSGVTIGRTFTASVRYSF</sequence>
<keyword evidence="5" id="KW-0812">Transmembrane</keyword>
<keyword evidence="16" id="KW-0675">Receptor</keyword>
<dbReference type="PANTHER" id="PTHR32552:SF89">
    <property type="entry name" value="CATECHOLATE SIDEROPHORE RECEPTOR FIU"/>
    <property type="match status" value="1"/>
</dbReference>
<keyword evidence="7" id="KW-0408">Iron</keyword>
<dbReference type="PROSITE" id="PS01156">
    <property type="entry name" value="TONB_DEPENDENT_REC_2"/>
    <property type="match status" value="1"/>
</dbReference>
<dbReference type="InterPro" id="IPR037066">
    <property type="entry name" value="Plug_dom_sf"/>
</dbReference>
<evidence type="ECO:0000256" key="3">
    <source>
        <dbReference type="ARBA" id="ARBA00022452"/>
    </source>
</evidence>
<protein>
    <submittedName>
        <fullName evidence="16">TonB-dependent receptor</fullName>
    </submittedName>
</protein>
<dbReference type="InterPro" id="IPR039426">
    <property type="entry name" value="TonB-dep_rcpt-like"/>
</dbReference>
<evidence type="ECO:0000256" key="5">
    <source>
        <dbReference type="ARBA" id="ARBA00022692"/>
    </source>
</evidence>
<evidence type="ECO:0000256" key="10">
    <source>
        <dbReference type="ARBA" id="ARBA00023136"/>
    </source>
</evidence>
<dbReference type="Pfam" id="PF07715">
    <property type="entry name" value="Plug"/>
    <property type="match status" value="1"/>
</dbReference>
<dbReference type="InterPro" id="IPR036942">
    <property type="entry name" value="Beta-barrel_TonB_sf"/>
</dbReference>
<dbReference type="SUPFAM" id="SSF56935">
    <property type="entry name" value="Porins"/>
    <property type="match status" value="1"/>
</dbReference>
<keyword evidence="10 12" id="KW-0472">Membrane</keyword>
<dbReference type="Proteomes" id="UP001589943">
    <property type="component" value="Unassembled WGS sequence"/>
</dbReference>
<evidence type="ECO:0000259" key="14">
    <source>
        <dbReference type="Pfam" id="PF00593"/>
    </source>
</evidence>
<evidence type="ECO:0000256" key="4">
    <source>
        <dbReference type="ARBA" id="ARBA00022496"/>
    </source>
</evidence>
<keyword evidence="11" id="KW-0998">Cell outer membrane</keyword>
<keyword evidence="4" id="KW-0410">Iron transport</keyword>
<keyword evidence="17" id="KW-1185">Reference proteome</keyword>
<keyword evidence="2" id="KW-0813">Transport</keyword>
<feature type="chain" id="PRO_5045887538" evidence="13">
    <location>
        <begin position="28"/>
        <end position="847"/>
    </location>
</feature>
<keyword evidence="9 12" id="KW-0798">TonB box</keyword>
<evidence type="ECO:0000256" key="12">
    <source>
        <dbReference type="RuleBase" id="RU003357"/>
    </source>
</evidence>
<evidence type="ECO:0000256" key="11">
    <source>
        <dbReference type="ARBA" id="ARBA00023237"/>
    </source>
</evidence>
<name>A0ABV6PGW2_9SPHN</name>
<keyword evidence="8" id="KW-0406">Ion transport</keyword>
<reference evidence="16 17" key="1">
    <citation type="submission" date="2024-09" db="EMBL/GenBank/DDBJ databases">
        <authorList>
            <person name="Sun Q."/>
            <person name="Mori K."/>
        </authorList>
    </citation>
    <scope>NUCLEOTIDE SEQUENCE [LARGE SCALE GENOMIC DNA]</scope>
    <source>
        <strain evidence="16 17">NCAIM B.02537</strain>
    </source>
</reference>
<keyword evidence="3" id="KW-1134">Transmembrane beta strand</keyword>
<feature type="domain" description="TonB-dependent receptor plug" evidence="15">
    <location>
        <begin position="55"/>
        <end position="169"/>
    </location>
</feature>
<dbReference type="Gene3D" id="2.40.170.20">
    <property type="entry name" value="TonB-dependent receptor, beta-barrel domain"/>
    <property type="match status" value="1"/>
</dbReference>
<evidence type="ECO:0000259" key="15">
    <source>
        <dbReference type="Pfam" id="PF07715"/>
    </source>
</evidence>
<evidence type="ECO:0000256" key="1">
    <source>
        <dbReference type="ARBA" id="ARBA00004571"/>
    </source>
</evidence>
<evidence type="ECO:0000256" key="2">
    <source>
        <dbReference type="ARBA" id="ARBA00022448"/>
    </source>
</evidence>
<comment type="similarity">
    <text evidence="12">Belongs to the TonB-dependent receptor family.</text>
</comment>
<evidence type="ECO:0000313" key="16">
    <source>
        <dbReference type="EMBL" id="MFC0588804.1"/>
    </source>
</evidence>
<dbReference type="Gene3D" id="2.170.130.10">
    <property type="entry name" value="TonB-dependent receptor, plug domain"/>
    <property type="match status" value="1"/>
</dbReference>
<gene>
    <name evidence="16" type="ORF">ACFFF7_05200</name>
</gene>
<dbReference type="RefSeq" id="WP_379480293.1">
    <property type="nucleotide sequence ID" value="NZ_JBHLTL010000001.1"/>
</dbReference>
<proteinExistence type="inferred from homology"/>
<evidence type="ECO:0000256" key="13">
    <source>
        <dbReference type="SAM" id="SignalP"/>
    </source>
</evidence>
<dbReference type="Pfam" id="PF00593">
    <property type="entry name" value="TonB_dep_Rec_b-barrel"/>
    <property type="match status" value="1"/>
</dbReference>
<comment type="caution">
    <text evidence="16">The sequence shown here is derived from an EMBL/GenBank/DDBJ whole genome shotgun (WGS) entry which is preliminary data.</text>
</comment>
<evidence type="ECO:0000256" key="7">
    <source>
        <dbReference type="ARBA" id="ARBA00023004"/>
    </source>
</evidence>
<evidence type="ECO:0000256" key="8">
    <source>
        <dbReference type="ARBA" id="ARBA00023065"/>
    </source>
</evidence>
<keyword evidence="6 13" id="KW-0732">Signal</keyword>
<feature type="domain" description="TonB-dependent receptor-like beta-barrel" evidence="14">
    <location>
        <begin position="285"/>
        <end position="809"/>
    </location>
</feature>
<evidence type="ECO:0000256" key="9">
    <source>
        <dbReference type="ARBA" id="ARBA00023077"/>
    </source>
</evidence>
<evidence type="ECO:0000313" key="17">
    <source>
        <dbReference type="Proteomes" id="UP001589943"/>
    </source>
</evidence>
<feature type="signal peptide" evidence="13">
    <location>
        <begin position="1"/>
        <end position="27"/>
    </location>
</feature>
<accession>A0ABV6PGW2</accession>
<comment type="subcellular location">
    <subcellularLocation>
        <location evidence="1">Cell outer membrane</location>
        <topology evidence="1">Multi-pass membrane protein</topology>
    </subcellularLocation>
</comment>
<dbReference type="EMBL" id="JBHLTL010000001">
    <property type="protein sequence ID" value="MFC0588804.1"/>
    <property type="molecule type" value="Genomic_DNA"/>
</dbReference>
<dbReference type="InterPro" id="IPR000531">
    <property type="entry name" value="Beta-barrel_TonB"/>
</dbReference>
<dbReference type="InterPro" id="IPR010917">
    <property type="entry name" value="TonB_rcpt_CS"/>
</dbReference>
<evidence type="ECO:0000256" key="6">
    <source>
        <dbReference type="ARBA" id="ARBA00022729"/>
    </source>
</evidence>
<dbReference type="PANTHER" id="PTHR32552">
    <property type="entry name" value="FERRICHROME IRON RECEPTOR-RELATED"/>
    <property type="match status" value="1"/>
</dbReference>